<dbReference type="OrthoDB" id="35680at10239"/>
<name>E5DQ58_9CAUD</name>
<keyword evidence="1" id="KW-1133">Transmembrane helix</keyword>
<dbReference type="Proteomes" id="UP000008726">
    <property type="component" value="Segment"/>
</dbReference>
<sequence length="125" mass="14587">MAYAAAMMTTLFIAFAAIVYFVASYFKERSQTQFNMRRSWIREHWNEIFAAMQSKSITVRIHDSYGIPKIPTDTTNGYSFISDAGQQTRVLSIDETYNLLRKAENAKDLNKLIFGKYLYRQFNVK</sequence>
<evidence type="ECO:0000256" key="1">
    <source>
        <dbReference type="SAM" id="Phobius"/>
    </source>
</evidence>
<organism evidence="2 3">
    <name type="scientific">Aeromonas phage PX29</name>
    <dbReference type="NCBI Taxonomy" id="926067"/>
    <lineage>
        <taxon>Viruses</taxon>
        <taxon>Duplodnaviria</taxon>
        <taxon>Heunggongvirae</taxon>
        <taxon>Uroviricota</taxon>
        <taxon>Caudoviricetes</taxon>
        <taxon>Pantevenvirales</taxon>
        <taxon>Straboviridae</taxon>
        <taxon>Angelvirus</taxon>
        <taxon>Angelvirus px29</taxon>
    </lineage>
</organism>
<dbReference type="EMBL" id="GU396103">
    <property type="protein sequence ID" value="ADQ52844.1"/>
    <property type="molecule type" value="Genomic_DNA"/>
</dbReference>
<accession>E5DQ58</accession>
<reference evidence="2 3" key="1">
    <citation type="journal article" date="2010" name="Virol. J.">
        <title>Genomes of the T4-related bacteriophages as windows on microbial genome evolution.</title>
        <authorList>
            <person name="Petrov V.M."/>
            <person name="Ratnayaka S."/>
            <person name="Nolan J.M."/>
            <person name="Miller E.S."/>
            <person name="Karam J.D."/>
        </authorList>
    </citation>
    <scope>NUCLEOTIDE SEQUENCE [LARGE SCALE GENOMIC DNA]</scope>
</reference>
<keyword evidence="1" id="KW-0812">Transmembrane</keyword>
<dbReference type="RefSeq" id="YP_009011554.1">
    <property type="nucleotide sequence ID" value="NC_023688.1"/>
</dbReference>
<proteinExistence type="predicted"/>
<evidence type="ECO:0000313" key="3">
    <source>
        <dbReference type="Proteomes" id="UP000008726"/>
    </source>
</evidence>
<protein>
    <submittedName>
        <fullName evidence="2">Uncharacterized protein</fullName>
    </submittedName>
</protein>
<dbReference type="KEGG" id="vg:18560049"/>
<gene>
    <name evidence="2" type="ORF">PX29p125</name>
</gene>
<keyword evidence="3" id="KW-1185">Reference proteome</keyword>
<feature type="transmembrane region" description="Helical" evidence="1">
    <location>
        <begin position="6"/>
        <end position="26"/>
    </location>
</feature>
<dbReference type="GeneID" id="18560049"/>
<keyword evidence="1" id="KW-0472">Membrane</keyword>
<evidence type="ECO:0000313" key="2">
    <source>
        <dbReference type="EMBL" id="ADQ52844.1"/>
    </source>
</evidence>